<gene>
    <name evidence="1" type="ORF">NZH93_22020</name>
</gene>
<dbReference type="RefSeq" id="WP_259625043.1">
    <property type="nucleotide sequence ID" value="NZ_JANYMP010000010.1"/>
</dbReference>
<reference evidence="1" key="1">
    <citation type="submission" date="2022-08" db="EMBL/GenBank/DDBJ databases">
        <authorList>
            <person name="Tistechok S."/>
            <person name="Samborskyy M."/>
            <person name="Roman I."/>
        </authorList>
    </citation>
    <scope>NUCLEOTIDE SEQUENCE</scope>
    <source>
        <strain evidence="1">DSM 103496</strain>
    </source>
</reference>
<keyword evidence="2" id="KW-1185">Reference proteome</keyword>
<dbReference type="Pfam" id="PF04229">
    <property type="entry name" value="GrpB"/>
    <property type="match status" value="1"/>
</dbReference>
<comment type="caution">
    <text evidence="1">The sequence shown here is derived from an EMBL/GenBank/DDBJ whole genome shotgun (WGS) entry which is preliminary data.</text>
</comment>
<evidence type="ECO:0000313" key="1">
    <source>
        <dbReference type="EMBL" id="MCS7479547.1"/>
    </source>
</evidence>
<dbReference type="SUPFAM" id="SSF81301">
    <property type="entry name" value="Nucleotidyltransferase"/>
    <property type="match status" value="1"/>
</dbReference>
<evidence type="ECO:0000313" key="2">
    <source>
        <dbReference type="Proteomes" id="UP001141259"/>
    </source>
</evidence>
<dbReference type="PANTHER" id="PTHR34822">
    <property type="entry name" value="GRPB DOMAIN PROTEIN (AFU_ORTHOLOGUE AFUA_1G01530)"/>
    <property type="match status" value="1"/>
</dbReference>
<dbReference type="PANTHER" id="PTHR34822:SF1">
    <property type="entry name" value="GRPB FAMILY PROTEIN"/>
    <property type="match status" value="1"/>
</dbReference>
<dbReference type="Gene3D" id="3.30.460.10">
    <property type="entry name" value="Beta Polymerase, domain 2"/>
    <property type="match status" value="1"/>
</dbReference>
<dbReference type="EMBL" id="JANYMP010000010">
    <property type="protein sequence ID" value="MCS7479547.1"/>
    <property type="molecule type" value="Genomic_DNA"/>
</dbReference>
<sequence length="282" mass="31239">MVTVGIVGGQDAETAASRLRALGATVVLGSGSAVAFRIAMADTSGDTRFVDAVLTDDEPVHLQVERLWSTRLRQWSEALAGGGQERRPPSVQPHDPRWEWAGRRGVDRVRSTLTALDPAGVFRYDHIGSTSVRGLAAKPFIDLQVRVPKLPDPADLDPAMAAIGFLPATGSRPDSPGVRRDAPRGSEVVPDEVWAKRLFISPDPLSPTIVHVRRLDSPWGRHTVWFRDWLKAHPAERERYEQVKIALAAEHAHDADPDDYTRAKSGFFDEVHQRFEEWALRA</sequence>
<dbReference type="Proteomes" id="UP001141259">
    <property type="component" value="Unassembled WGS sequence"/>
</dbReference>
<dbReference type="AlphaFoldDB" id="A0A9X2VN71"/>
<dbReference type="InterPro" id="IPR007344">
    <property type="entry name" value="GrpB/CoaE"/>
</dbReference>
<organism evidence="1 2">
    <name type="scientific">Umezawaea endophytica</name>
    <dbReference type="NCBI Taxonomy" id="1654476"/>
    <lineage>
        <taxon>Bacteria</taxon>
        <taxon>Bacillati</taxon>
        <taxon>Actinomycetota</taxon>
        <taxon>Actinomycetes</taxon>
        <taxon>Pseudonocardiales</taxon>
        <taxon>Pseudonocardiaceae</taxon>
        <taxon>Umezawaea</taxon>
    </lineage>
</organism>
<protein>
    <submittedName>
        <fullName evidence="1">GrpB family protein</fullName>
    </submittedName>
</protein>
<accession>A0A9X2VN71</accession>
<proteinExistence type="predicted"/>
<dbReference type="InterPro" id="IPR043519">
    <property type="entry name" value="NT_sf"/>
</dbReference>
<name>A0A9X2VN71_9PSEU</name>